<protein>
    <submittedName>
        <fullName evidence="2">Uncharacterized protein</fullName>
    </submittedName>
</protein>
<evidence type="ECO:0000313" key="3">
    <source>
        <dbReference type="Proteomes" id="UP000635278"/>
    </source>
</evidence>
<gene>
    <name evidence="2" type="ORF">GOB93_15230</name>
</gene>
<reference evidence="2 3" key="1">
    <citation type="journal article" date="2020" name="Int. J. Syst. Evol. Microbiol.">
        <title>Novel acetic acid bacteria from cider fermentations: Acetobacter conturbans sp. nov. and Acetobacter fallax sp. nov.</title>
        <authorList>
            <person name="Sombolestani A.S."/>
            <person name="Cleenwerck I."/>
            <person name="Cnockaert M."/>
            <person name="Borremans W."/>
            <person name="Wieme A.D."/>
            <person name="De Vuyst L."/>
            <person name="Vandamme P."/>
        </authorList>
    </citation>
    <scope>NUCLEOTIDE SEQUENCE [LARGE SCALE GENOMIC DNA]</scope>
    <source>
        <strain evidence="2 3">LMG 30640</strain>
    </source>
</reference>
<proteinExistence type="predicted"/>
<sequence length="126" mass="13873">MLMIVMPAMALELCAATGDQETGRPSPALFTVNQISPYPGAETAQTTHDDRDSVEAGKDHGIVVTSDSRDFCSRLLRVIDEHDNEAVNSIRSLRYEGERLCDEGHVRLGLARLREALIALKGKDHQ</sequence>
<dbReference type="EMBL" id="WOTB01000023">
    <property type="protein sequence ID" value="NHN85983.1"/>
    <property type="molecule type" value="Genomic_DNA"/>
</dbReference>
<evidence type="ECO:0000256" key="1">
    <source>
        <dbReference type="SAM" id="MobiDB-lite"/>
    </source>
</evidence>
<feature type="region of interest" description="Disordered" evidence="1">
    <location>
        <begin position="37"/>
        <end position="60"/>
    </location>
</feature>
<keyword evidence="3" id="KW-1185">Reference proteome</keyword>
<organism evidence="2 3">
    <name type="scientific">Acetobacter musti</name>
    <dbReference type="NCBI Taxonomy" id="864732"/>
    <lineage>
        <taxon>Bacteria</taxon>
        <taxon>Pseudomonadati</taxon>
        <taxon>Pseudomonadota</taxon>
        <taxon>Alphaproteobacteria</taxon>
        <taxon>Acetobacterales</taxon>
        <taxon>Acetobacteraceae</taxon>
        <taxon>Acetobacter</taxon>
    </lineage>
</organism>
<feature type="compositionally biased region" description="Basic and acidic residues" evidence="1">
    <location>
        <begin position="47"/>
        <end position="60"/>
    </location>
</feature>
<accession>A0ABX0JVG5</accession>
<evidence type="ECO:0000313" key="2">
    <source>
        <dbReference type="EMBL" id="NHN85983.1"/>
    </source>
</evidence>
<dbReference type="Proteomes" id="UP000635278">
    <property type="component" value="Unassembled WGS sequence"/>
</dbReference>
<name>A0ABX0JVG5_9PROT</name>
<comment type="caution">
    <text evidence="2">The sequence shown here is derived from an EMBL/GenBank/DDBJ whole genome shotgun (WGS) entry which is preliminary data.</text>
</comment>